<gene>
    <name evidence="2" type="ORF">HH303_10525</name>
</gene>
<proteinExistence type="predicted"/>
<evidence type="ECO:0000313" key="2">
    <source>
        <dbReference type="EMBL" id="NMM44913.1"/>
    </source>
</evidence>
<sequence length="155" mass="17551">MTEGEYPPTPGRERPGEAQTDLGRRWRAAGHWVDEAVTEGASDMVVDDSAPLTLDELREQLLVQNLTDAFFKNHPALNRDAILKDAGDASAHNPAGFLGLPDTWLDPRNDYVEKSFDTGFSEREYDMRIPDHRMKVGRGIIDEIYDLRQIPWDAQ</sequence>
<protein>
    <submittedName>
        <fullName evidence="2">Uncharacterized protein</fullName>
    </submittedName>
</protein>
<dbReference type="AlphaFoldDB" id="A0A7Y0E0J9"/>
<name>A0A7Y0E0J9_9PROT</name>
<organism evidence="2 3">
    <name type="scientific">Pacificispira spongiicola</name>
    <dbReference type="NCBI Taxonomy" id="2729598"/>
    <lineage>
        <taxon>Bacteria</taxon>
        <taxon>Pseudomonadati</taxon>
        <taxon>Pseudomonadota</taxon>
        <taxon>Alphaproteobacteria</taxon>
        <taxon>Rhodospirillales</taxon>
        <taxon>Rhodospirillaceae</taxon>
        <taxon>Pacificispira</taxon>
    </lineage>
</organism>
<evidence type="ECO:0000256" key="1">
    <source>
        <dbReference type="SAM" id="MobiDB-lite"/>
    </source>
</evidence>
<feature type="region of interest" description="Disordered" evidence="1">
    <location>
        <begin position="1"/>
        <end position="20"/>
    </location>
</feature>
<comment type="caution">
    <text evidence="2">The sequence shown here is derived from an EMBL/GenBank/DDBJ whole genome shotgun (WGS) entry which is preliminary data.</text>
</comment>
<reference evidence="2 3" key="1">
    <citation type="submission" date="2020-04" db="EMBL/GenBank/DDBJ databases">
        <title>Rhodospirillaceae bacterium KN72 isolated from deep sea.</title>
        <authorList>
            <person name="Zhang D.-C."/>
        </authorList>
    </citation>
    <scope>NUCLEOTIDE SEQUENCE [LARGE SCALE GENOMIC DNA]</scope>
    <source>
        <strain evidence="2 3">KN72</strain>
    </source>
</reference>
<evidence type="ECO:0000313" key="3">
    <source>
        <dbReference type="Proteomes" id="UP000539372"/>
    </source>
</evidence>
<keyword evidence="3" id="KW-1185">Reference proteome</keyword>
<dbReference type="Proteomes" id="UP000539372">
    <property type="component" value="Unassembled WGS sequence"/>
</dbReference>
<accession>A0A7Y0E0J9</accession>
<dbReference type="EMBL" id="JABBNT010000003">
    <property type="protein sequence ID" value="NMM44913.1"/>
    <property type="molecule type" value="Genomic_DNA"/>
</dbReference>